<dbReference type="VEuPathDB" id="ToxoDB:cyc_02475"/>
<organism evidence="2 3">
    <name type="scientific">Cyclospora cayetanensis</name>
    <dbReference type="NCBI Taxonomy" id="88456"/>
    <lineage>
        <taxon>Eukaryota</taxon>
        <taxon>Sar</taxon>
        <taxon>Alveolata</taxon>
        <taxon>Apicomplexa</taxon>
        <taxon>Conoidasida</taxon>
        <taxon>Coccidia</taxon>
        <taxon>Eucoccidiorida</taxon>
        <taxon>Eimeriorina</taxon>
        <taxon>Eimeriidae</taxon>
        <taxon>Cyclospora</taxon>
    </lineage>
</organism>
<gene>
    <name evidence="2" type="ORF">cyc_02475</name>
</gene>
<accession>A0A1D3D3X6</accession>
<feature type="region of interest" description="Disordered" evidence="1">
    <location>
        <begin position="1"/>
        <end position="25"/>
    </location>
</feature>
<sequence length="230" mass="25801">MKKGATIDGRKNRQDSRNFIKHQPPEPALLKQAASNSADGSVANAGDVEARGGELPAVKMRANRLCQGKRYKAHQDGQAHECFVSRFKMHLPSCYPDEVARLPTCEVLSEKNPSVVALLIQRKSYPTYKCVILDMPCVAQRNVRMRPQLRAGGIRVPRIAWKIHLLVCSLTDILAVSQGRAYVYTFCPFIVRAKLQQQVTRAFYNSIDGGRMAADRGDVLFFSRNVNERL</sequence>
<dbReference type="EMBL" id="JROU02000840">
    <property type="protein sequence ID" value="OEH78160.1"/>
    <property type="molecule type" value="Genomic_DNA"/>
</dbReference>
<proteinExistence type="predicted"/>
<evidence type="ECO:0000313" key="3">
    <source>
        <dbReference type="Proteomes" id="UP000095192"/>
    </source>
</evidence>
<dbReference type="AlphaFoldDB" id="A0A1D3D3X6"/>
<reference evidence="2 3" key="1">
    <citation type="journal article" date="2016" name="BMC Genomics">
        <title>Comparative genomics reveals Cyclospora cayetanensis possesses coccidia-like metabolism and invasion components but unique surface antigens.</title>
        <authorList>
            <person name="Liu S."/>
            <person name="Wang L."/>
            <person name="Zheng H."/>
            <person name="Xu Z."/>
            <person name="Roellig D.M."/>
            <person name="Li N."/>
            <person name="Frace M.A."/>
            <person name="Tang K."/>
            <person name="Arrowood M.J."/>
            <person name="Moss D.M."/>
            <person name="Zhang L."/>
            <person name="Feng Y."/>
            <person name="Xiao L."/>
        </authorList>
    </citation>
    <scope>NUCLEOTIDE SEQUENCE [LARGE SCALE GENOMIC DNA]</scope>
    <source>
        <strain evidence="2 3">CHN_HEN01</strain>
    </source>
</reference>
<dbReference type="Proteomes" id="UP000095192">
    <property type="component" value="Unassembled WGS sequence"/>
</dbReference>
<evidence type="ECO:0000256" key="1">
    <source>
        <dbReference type="SAM" id="MobiDB-lite"/>
    </source>
</evidence>
<name>A0A1D3D3X6_9EIME</name>
<comment type="caution">
    <text evidence="2">The sequence shown here is derived from an EMBL/GenBank/DDBJ whole genome shotgun (WGS) entry which is preliminary data.</text>
</comment>
<dbReference type="InParanoid" id="A0A1D3D3X6"/>
<keyword evidence="3" id="KW-1185">Reference proteome</keyword>
<protein>
    <submittedName>
        <fullName evidence="2">Uncharacterized protein</fullName>
    </submittedName>
</protein>
<feature type="compositionally biased region" description="Basic and acidic residues" evidence="1">
    <location>
        <begin position="8"/>
        <end position="18"/>
    </location>
</feature>
<evidence type="ECO:0000313" key="2">
    <source>
        <dbReference type="EMBL" id="OEH78160.1"/>
    </source>
</evidence>